<comment type="caution">
    <text evidence="2">The sequence shown here is derived from an EMBL/GenBank/DDBJ whole genome shotgun (WGS) entry which is preliminary data.</text>
</comment>
<evidence type="ECO:0000313" key="3">
    <source>
        <dbReference type="Proteomes" id="UP000483820"/>
    </source>
</evidence>
<dbReference type="EMBL" id="WUAV01000006">
    <property type="protein sequence ID" value="KAF1746110.1"/>
    <property type="molecule type" value="Genomic_DNA"/>
</dbReference>
<accession>A0A6A5FU16</accession>
<name>A0A6A5FU16_CAERE</name>
<dbReference type="AlphaFoldDB" id="A0A6A5FU16"/>
<organism evidence="2 3">
    <name type="scientific">Caenorhabditis remanei</name>
    <name type="common">Caenorhabditis vulgaris</name>
    <dbReference type="NCBI Taxonomy" id="31234"/>
    <lineage>
        <taxon>Eukaryota</taxon>
        <taxon>Metazoa</taxon>
        <taxon>Ecdysozoa</taxon>
        <taxon>Nematoda</taxon>
        <taxon>Chromadorea</taxon>
        <taxon>Rhabditida</taxon>
        <taxon>Rhabditina</taxon>
        <taxon>Rhabditomorpha</taxon>
        <taxon>Rhabditoidea</taxon>
        <taxon>Rhabditidae</taxon>
        <taxon>Peloderinae</taxon>
        <taxon>Caenorhabditis</taxon>
    </lineage>
</organism>
<dbReference type="GeneID" id="78777474"/>
<gene>
    <name evidence="2" type="ORF">GCK72_022562</name>
</gene>
<evidence type="ECO:0000256" key="1">
    <source>
        <dbReference type="SAM" id="MobiDB-lite"/>
    </source>
</evidence>
<reference evidence="2 3" key="1">
    <citation type="submission" date="2019-12" db="EMBL/GenBank/DDBJ databases">
        <title>Chromosome-level assembly of the Caenorhabditis remanei genome.</title>
        <authorList>
            <person name="Teterina A.A."/>
            <person name="Willis J.H."/>
            <person name="Phillips P.C."/>
        </authorList>
    </citation>
    <scope>NUCLEOTIDE SEQUENCE [LARGE SCALE GENOMIC DNA]</scope>
    <source>
        <strain evidence="2 3">PX506</strain>
        <tissue evidence="2">Whole organism</tissue>
    </source>
</reference>
<proteinExistence type="predicted"/>
<protein>
    <submittedName>
        <fullName evidence="2">Uncharacterized protein</fullName>
    </submittedName>
</protein>
<dbReference type="RefSeq" id="XP_053578465.1">
    <property type="nucleotide sequence ID" value="XM_053734899.1"/>
</dbReference>
<feature type="region of interest" description="Disordered" evidence="1">
    <location>
        <begin position="36"/>
        <end position="56"/>
    </location>
</feature>
<dbReference type="Proteomes" id="UP000483820">
    <property type="component" value="Chromosome X"/>
</dbReference>
<dbReference type="KEGG" id="crq:GCK72_022562"/>
<dbReference type="CTD" id="78777474"/>
<sequence length="82" mass="9298">MPSATSQKKTSADIPSCRQKEIKEIKKMKAELKKVKAKLATEKSKGRKAKKEHKETVRVLKDEKESIDLIVLSLNMSMNIKS</sequence>
<evidence type="ECO:0000313" key="2">
    <source>
        <dbReference type="EMBL" id="KAF1746110.1"/>
    </source>
</evidence>